<organism evidence="4 5">
    <name type="scientific">Lederbergia galactosidilytica</name>
    <dbReference type="NCBI Taxonomy" id="217031"/>
    <lineage>
        <taxon>Bacteria</taxon>
        <taxon>Bacillati</taxon>
        <taxon>Bacillota</taxon>
        <taxon>Bacilli</taxon>
        <taxon>Bacillales</taxon>
        <taxon>Bacillaceae</taxon>
        <taxon>Lederbergia</taxon>
    </lineage>
</organism>
<dbReference type="CDD" id="cd02440">
    <property type="entry name" value="AdoMet_MTases"/>
    <property type="match status" value="1"/>
</dbReference>
<keyword evidence="2 4" id="KW-0808">Transferase</keyword>
<dbReference type="STRING" id="217031.ABB05_11540"/>
<dbReference type="RefSeq" id="WP_064468166.1">
    <property type="nucleotide sequence ID" value="NZ_LDJR01000047.1"/>
</dbReference>
<evidence type="ECO:0000256" key="1">
    <source>
        <dbReference type="ARBA" id="ARBA00022603"/>
    </source>
</evidence>
<dbReference type="AlphaFoldDB" id="A0A177ZUL5"/>
<evidence type="ECO:0000256" key="2">
    <source>
        <dbReference type="ARBA" id="ARBA00022679"/>
    </source>
</evidence>
<evidence type="ECO:0000313" key="5">
    <source>
        <dbReference type="Proteomes" id="UP000077881"/>
    </source>
</evidence>
<name>A0A177ZUL5_9BACI</name>
<feature type="domain" description="Methyltransferase" evidence="3">
    <location>
        <begin position="47"/>
        <end position="143"/>
    </location>
</feature>
<dbReference type="Pfam" id="PF13649">
    <property type="entry name" value="Methyltransf_25"/>
    <property type="match status" value="1"/>
</dbReference>
<dbReference type="PATRIC" id="fig|217031.6.peg.2463"/>
<sequence>MLETIKQNFKQPKGLIGKLIGKIMAAENKTLNEWTIEQLKVRHGDHILEVGYGPGYSMEFLVKHYRNVSVDGIDNSKAMKDEATHRLKSQVEKGQIRLETSDISDAKLQPNSYYRVLAVNTYTLWKDRQAGLENIYQAVKPGGKIAITMQPRQEDARLHKTKQFGKQIRTELKWSGFQQIKVRYKEIPPVLVVCVTALKPK</sequence>
<evidence type="ECO:0000259" key="3">
    <source>
        <dbReference type="Pfam" id="PF13649"/>
    </source>
</evidence>
<dbReference type="GO" id="GO:0008168">
    <property type="term" value="F:methyltransferase activity"/>
    <property type="evidence" value="ECO:0007669"/>
    <property type="project" value="UniProtKB-KW"/>
</dbReference>
<dbReference type="PANTHER" id="PTHR43861:SF1">
    <property type="entry name" value="TRANS-ACONITATE 2-METHYLTRANSFERASE"/>
    <property type="match status" value="1"/>
</dbReference>
<reference evidence="4 5" key="1">
    <citation type="submission" date="2015-05" db="EMBL/GenBank/DDBJ databases">
        <title>Comparison of genome.</title>
        <authorList>
            <person name="Zheng Z."/>
            <person name="Sun M."/>
        </authorList>
    </citation>
    <scope>NUCLEOTIDE SEQUENCE [LARGE SCALE GENOMIC DNA]</scope>
    <source>
        <strain evidence="4 5">G25-74</strain>
    </source>
</reference>
<keyword evidence="1" id="KW-0489">Methyltransferase</keyword>
<dbReference type="Proteomes" id="UP000077881">
    <property type="component" value="Unassembled WGS sequence"/>
</dbReference>
<dbReference type="InterPro" id="IPR029063">
    <property type="entry name" value="SAM-dependent_MTases_sf"/>
</dbReference>
<dbReference type="PANTHER" id="PTHR43861">
    <property type="entry name" value="TRANS-ACONITATE 2-METHYLTRANSFERASE-RELATED"/>
    <property type="match status" value="1"/>
</dbReference>
<evidence type="ECO:0000313" key="4">
    <source>
        <dbReference type="EMBL" id="OAK71010.1"/>
    </source>
</evidence>
<dbReference type="Gene3D" id="3.40.50.150">
    <property type="entry name" value="Vaccinia Virus protein VP39"/>
    <property type="match status" value="1"/>
</dbReference>
<protein>
    <submittedName>
        <fullName evidence="4">SAM-dependent methlyltransferase</fullName>
    </submittedName>
</protein>
<dbReference type="OrthoDB" id="9772751at2"/>
<dbReference type="InterPro" id="IPR041698">
    <property type="entry name" value="Methyltransf_25"/>
</dbReference>
<accession>A0A177ZUL5</accession>
<dbReference type="GO" id="GO:0032259">
    <property type="term" value="P:methylation"/>
    <property type="evidence" value="ECO:0007669"/>
    <property type="project" value="UniProtKB-KW"/>
</dbReference>
<gene>
    <name evidence="4" type="ORF">ABB05_11540</name>
</gene>
<keyword evidence="5" id="KW-1185">Reference proteome</keyword>
<dbReference type="EMBL" id="LDJR01000047">
    <property type="protein sequence ID" value="OAK71010.1"/>
    <property type="molecule type" value="Genomic_DNA"/>
</dbReference>
<dbReference type="SUPFAM" id="SSF53335">
    <property type="entry name" value="S-adenosyl-L-methionine-dependent methyltransferases"/>
    <property type="match status" value="1"/>
</dbReference>
<proteinExistence type="predicted"/>
<comment type="caution">
    <text evidence="4">The sequence shown here is derived from an EMBL/GenBank/DDBJ whole genome shotgun (WGS) entry which is preliminary data.</text>
</comment>